<accession>A0A914VEG0</accession>
<dbReference type="AlphaFoldDB" id="A0A914VEG0"/>
<organism evidence="1 2">
    <name type="scientific">Plectus sambesii</name>
    <dbReference type="NCBI Taxonomy" id="2011161"/>
    <lineage>
        <taxon>Eukaryota</taxon>
        <taxon>Metazoa</taxon>
        <taxon>Ecdysozoa</taxon>
        <taxon>Nematoda</taxon>
        <taxon>Chromadorea</taxon>
        <taxon>Plectida</taxon>
        <taxon>Plectina</taxon>
        <taxon>Plectoidea</taxon>
        <taxon>Plectidae</taxon>
        <taxon>Plectus</taxon>
    </lineage>
</organism>
<keyword evidence="1" id="KW-1185">Reference proteome</keyword>
<dbReference type="WBParaSite" id="PSAMB.scaffold18535size923.g37604.t1">
    <property type="protein sequence ID" value="PSAMB.scaffold18535size923.g37604.t1"/>
    <property type="gene ID" value="PSAMB.scaffold18535size923.g37604"/>
</dbReference>
<evidence type="ECO:0000313" key="1">
    <source>
        <dbReference type="Proteomes" id="UP000887566"/>
    </source>
</evidence>
<sequence>MMFVNCMKTSDPGMYPAMTSDMLTTCTTTMSFWPKWTNTSYPEVVDHLFKRVGAEMTTFMSFFPANSDFTQCIMDAFTMTKR</sequence>
<evidence type="ECO:0000313" key="2">
    <source>
        <dbReference type="WBParaSite" id="PSAMB.scaffold18535size923.g37604.t1"/>
    </source>
</evidence>
<dbReference type="Proteomes" id="UP000887566">
    <property type="component" value="Unplaced"/>
</dbReference>
<reference evidence="2" key="1">
    <citation type="submission" date="2022-11" db="UniProtKB">
        <authorList>
            <consortium name="WormBaseParasite"/>
        </authorList>
    </citation>
    <scope>IDENTIFICATION</scope>
</reference>
<protein>
    <submittedName>
        <fullName evidence="2">Uncharacterized protein</fullName>
    </submittedName>
</protein>
<proteinExistence type="predicted"/>
<name>A0A914VEG0_9BILA</name>